<accession>A0A2B4RPJ0</accession>
<feature type="region of interest" description="Disordered" evidence="7">
    <location>
        <begin position="194"/>
        <end position="217"/>
    </location>
</feature>
<sequence length="217" mass="26190">MESRREKENLSFSIENILRDDFPWGQKTNIANVQQQALGLERWSELSLCGYYPLRYSPIFMKCLPSVYGPERRLHRIDGEKERILTEKQKEITEDSLSYNDEALNSQRHDEITGKKMNKQSKRETCYNEKSQASGKRKRRNRSHFTQRQLQYLDKIFSRQQYLTRDERTLLARGLEMTELQIRNWFQNRRYQRKQRVNEKSKQEEPDSSVCVKEEEL</sequence>
<feature type="compositionally biased region" description="Basic and acidic residues" evidence="7">
    <location>
        <begin position="196"/>
        <end position="205"/>
    </location>
</feature>
<dbReference type="GO" id="GO:0030154">
    <property type="term" value="P:cell differentiation"/>
    <property type="evidence" value="ECO:0007669"/>
    <property type="project" value="TreeGrafter"/>
</dbReference>
<dbReference type="OrthoDB" id="5950925at2759"/>
<dbReference type="STRING" id="50429.A0A2B4RPJ0"/>
<feature type="domain" description="Homeobox" evidence="8">
    <location>
        <begin position="136"/>
        <end position="196"/>
    </location>
</feature>
<evidence type="ECO:0000256" key="6">
    <source>
        <dbReference type="RuleBase" id="RU000682"/>
    </source>
</evidence>
<dbReference type="SMART" id="SM00389">
    <property type="entry name" value="HOX"/>
    <property type="match status" value="1"/>
</dbReference>
<name>A0A2B4RPJ0_STYPI</name>
<dbReference type="CDD" id="cd00086">
    <property type="entry name" value="homeodomain"/>
    <property type="match status" value="1"/>
</dbReference>
<organism evidence="9 10">
    <name type="scientific">Stylophora pistillata</name>
    <name type="common">Smooth cauliflower coral</name>
    <dbReference type="NCBI Taxonomy" id="50429"/>
    <lineage>
        <taxon>Eukaryota</taxon>
        <taxon>Metazoa</taxon>
        <taxon>Cnidaria</taxon>
        <taxon>Anthozoa</taxon>
        <taxon>Hexacorallia</taxon>
        <taxon>Scleractinia</taxon>
        <taxon>Astrocoeniina</taxon>
        <taxon>Pocilloporidae</taxon>
        <taxon>Stylophora</taxon>
    </lineage>
</organism>
<dbReference type="GO" id="GO:0000981">
    <property type="term" value="F:DNA-binding transcription factor activity, RNA polymerase II-specific"/>
    <property type="evidence" value="ECO:0007669"/>
    <property type="project" value="InterPro"/>
</dbReference>
<gene>
    <name evidence="9" type="primary">Bsx</name>
    <name evidence="9" type="ORF">AWC38_SpisGene16892</name>
</gene>
<evidence type="ECO:0000256" key="3">
    <source>
        <dbReference type="ARBA" id="ARBA00023155"/>
    </source>
</evidence>
<evidence type="ECO:0000259" key="8">
    <source>
        <dbReference type="PROSITE" id="PS50071"/>
    </source>
</evidence>
<dbReference type="Pfam" id="PF00046">
    <property type="entry name" value="Homeodomain"/>
    <property type="match status" value="1"/>
</dbReference>
<keyword evidence="10" id="KW-1185">Reference proteome</keyword>
<dbReference type="PROSITE" id="PS50071">
    <property type="entry name" value="HOMEOBOX_2"/>
    <property type="match status" value="1"/>
</dbReference>
<comment type="subcellular location">
    <subcellularLocation>
        <location evidence="1 5 6">Nucleus</location>
    </subcellularLocation>
</comment>
<evidence type="ECO:0000313" key="9">
    <source>
        <dbReference type="EMBL" id="PFX18723.1"/>
    </source>
</evidence>
<dbReference type="PROSITE" id="PS00027">
    <property type="entry name" value="HOMEOBOX_1"/>
    <property type="match status" value="1"/>
</dbReference>
<evidence type="ECO:0000256" key="4">
    <source>
        <dbReference type="ARBA" id="ARBA00023242"/>
    </source>
</evidence>
<keyword evidence="3 5" id="KW-0371">Homeobox</keyword>
<dbReference type="PANTHER" id="PTHR24340">
    <property type="entry name" value="HOMEOBOX PROTEIN NKX"/>
    <property type="match status" value="1"/>
</dbReference>
<dbReference type="EMBL" id="LSMT01000395">
    <property type="protein sequence ID" value="PFX18723.1"/>
    <property type="molecule type" value="Genomic_DNA"/>
</dbReference>
<reference evidence="10" key="1">
    <citation type="journal article" date="2017" name="bioRxiv">
        <title>Comparative analysis of the genomes of Stylophora pistillata and Acropora digitifera provides evidence for extensive differences between species of corals.</title>
        <authorList>
            <person name="Voolstra C.R."/>
            <person name="Li Y."/>
            <person name="Liew Y.J."/>
            <person name="Baumgarten S."/>
            <person name="Zoccola D."/>
            <person name="Flot J.-F."/>
            <person name="Tambutte S."/>
            <person name="Allemand D."/>
            <person name="Aranda M."/>
        </authorList>
    </citation>
    <scope>NUCLEOTIDE SEQUENCE [LARGE SCALE GENOMIC DNA]</scope>
</reference>
<keyword evidence="4 5" id="KW-0539">Nucleus</keyword>
<evidence type="ECO:0000256" key="2">
    <source>
        <dbReference type="ARBA" id="ARBA00023125"/>
    </source>
</evidence>
<dbReference type="Proteomes" id="UP000225706">
    <property type="component" value="Unassembled WGS sequence"/>
</dbReference>
<dbReference type="InterPro" id="IPR009057">
    <property type="entry name" value="Homeodomain-like_sf"/>
</dbReference>
<evidence type="ECO:0000313" key="10">
    <source>
        <dbReference type="Proteomes" id="UP000225706"/>
    </source>
</evidence>
<protein>
    <submittedName>
        <fullName evidence="9">Brain-specific homeobox protein-like</fullName>
    </submittedName>
</protein>
<feature type="region of interest" description="Disordered" evidence="7">
    <location>
        <begin position="103"/>
        <end position="145"/>
    </location>
</feature>
<dbReference type="Gene3D" id="1.10.10.60">
    <property type="entry name" value="Homeodomain-like"/>
    <property type="match status" value="1"/>
</dbReference>
<feature type="compositionally biased region" description="Basic residues" evidence="7">
    <location>
        <begin position="135"/>
        <end position="145"/>
    </location>
</feature>
<dbReference type="InterPro" id="IPR050394">
    <property type="entry name" value="Homeobox_NK-like"/>
</dbReference>
<evidence type="ECO:0000256" key="7">
    <source>
        <dbReference type="SAM" id="MobiDB-lite"/>
    </source>
</evidence>
<proteinExistence type="predicted"/>
<evidence type="ECO:0000256" key="1">
    <source>
        <dbReference type="ARBA" id="ARBA00004123"/>
    </source>
</evidence>
<dbReference type="AlphaFoldDB" id="A0A2B4RPJ0"/>
<dbReference type="GO" id="GO:0000978">
    <property type="term" value="F:RNA polymerase II cis-regulatory region sequence-specific DNA binding"/>
    <property type="evidence" value="ECO:0007669"/>
    <property type="project" value="TreeGrafter"/>
</dbReference>
<evidence type="ECO:0000256" key="5">
    <source>
        <dbReference type="PROSITE-ProRule" id="PRU00108"/>
    </source>
</evidence>
<dbReference type="GO" id="GO:0005634">
    <property type="term" value="C:nucleus"/>
    <property type="evidence" value="ECO:0007669"/>
    <property type="project" value="UniProtKB-SubCell"/>
</dbReference>
<keyword evidence="2 5" id="KW-0238">DNA-binding</keyword>
<dbReference type="InterPro" id="IPR017970">
    <property type="entry name" value="Homeobox_CS"/>
</dbReference>
<dbReference type="InterPro" id="IPR001356">
    <property type="entry name" value="HD"/>
</dbReference>
<feature type="DNA-binding region" description="Homeobox" evidence="5">
    <location>
        <begin position="138"/>
        <end position="197"/>
    </location>
</feature>
<dbReference type="SUPFAM" id="SSF46689">
    <property type="entry name" value="Homeodomain-like"/>
    <property type="match status" value="1"/>
</dbReference>
<comment type="caution">
    <text evidence="9">The sequence shown here is derived from an EMBL/GenBank/DDBJ whole genome shotgun (WGS) entry which is preliminary data.</text>
</comment>